<dbReference type="Gene3D" id="1.10.10.2830">
    <property type="match status" value="1"/>
</dbReference>
<dbReference type="EMBL" id="CP128402">
    <property type="protein sequence ID" value="WJW70291.1"/>
    <property type="molecule type" value="Genomic_DNA"/>
</dbReference>
<dbReference type="Proteomes" id="UP000521676">
    <property type="component" value="Unassembled WGS sequence"/>
</dbReference>
<feature type="domain" description="ParB-like N-terminal" evidence="3">
    <location>
        <begin position="37"/>
        <end position="127"/>
    </location>
</feature>
<dbReference type="PANTHER" id="PTHR33375">
    <property type="entry name" value="CHROMOSOME-PARTITIONING PROTEIN PARB-RELATED"/>
    <property type="match status" value="1"/>
</dbReference>
<reference evidence="4 6" key="1">
    <citation type="submission" date="2020-06" db="EMBL/GenBank/DDBJ databases">
        <title>Anoxygenic phototrophic Chloroflexota member uses a Type I reaction center.</title>
        <authorList>
            <person name="Tsuji J.M."/>
            <person name="Shaw N.A."/>
            <person name="Nagashima S."/>
            <person name="Venkiteswaran J."/>
            <person name="Schiff S.L."/>
            <person name="Hanada S."/>
            <person name="Tank M."/>
            <person name="Neufeld J.D."/>
        </authorList>
    </citation>
    <scope>NUCLEOTIDE SEQUENCE [LARGE SCALE GENOMIC DNA]</scope>
    <source>
        <strain evidence="4">L227-S17</strain>
    </source>
</reference>
<gene>
    <name evidence="4" type="ORF">HXX08_25410</name>
    <name evidence="5" type="ORF">OZ401_005022</name>
</gene>
<dbReference type="GO" id="GO:0007059">
    <property type="term" value="P:chromosome segregation"/>
    <property type="evidence" value="ECO:0007669"/>
    <property type="project" value="UniProtKB-KW"/>
</dbReference>
<sequence>MAKRKSFGFGQSTRIEDEQARLEDLEALIAPRQTVVQNLPIARIRPNPYQPRRRFEDLEDLAASITAQGFISRLRVRPDSSQDGYFQLVYGERRLRAAAIAGLENVPCEISDHSDEEMIEIGLAENIQRRDLDPLEEADAFRTLTEEMGYSIRGLAEKIGKDKSYIENRLALLKAPEDVREMVARRPDTLRAAREISHLENPEERQILINGVLSREITTEGIRERLRHSPGKLPEGEYRVVISIIRKWQTTAGQDQVIDGELLGYVRQLQNDLTRLEEQLSRVNGEI</sequence>
<organism evidence="4 6">
    <name type="scientific">Candidatus Chlorohelix allophototropha</name>
    <dbReference type="NCBI Taxonomy" id="3003348"/>
    <lineage>
        <taxon>Bacteria</taxon>
        <taxon>Bacillati</taxon>
        <taxon>Chloroflexota</taxon>
        <taxon>Chloroflexia</taxon>
        <taxon>Candidatus Chloroheliales</taxon>
        <taxon>Candidatus Chloroheliaceae</taxon>
        <taxon>Candidatus Chlorohelix</taxon>
    </lineage>
</organism>
<dbReference type="Proteomes" id="UP001431572">
    <property type="component" value="Plasmid unnamed2"/>
</dbReference>
<evidence type="ECO:0000313" key="7">
    <source>
        <dbReference type="Proteomes" id="UP001431572"/>
    </source>
</evidence>
<dbReference type="InterPro" id="IPR041468">
    <property type="entry name" value="HTH_ParB/Spo0J"/>
</dbReference>
<evidence type="ECO:0000256" key="2">
    <source>
        <dbReference type="ARBA" id="ARBA00022829"/>
    </source>
</evidence>
<evidence type="ECO:0000256" key="1">
    <source>
        <dbReference type="ARBA" id="ARBA00006295"/>
    </source>
</evidence>
<evidence type="ECO:0000313" key="6">
    <source>
        <dbReference type="Proteomes" id="UP000521676"/>
    </source>
</evidence>
<dbReference type="AlphaFoldDB" id="A0A8T7MAJ4"/>
<dbReference type="EMBL" id="JACATZ010000031">
    <property type="protein sequence ID" value="NWJ49208.1"/>
    <property type="molecule type" value="Genomic_DNA"/>
</dbReference>
<name>A0A8T7MAJ4_9CHLR</name>
<dbReference type="Pfam" id="PF02195">
    <property type="entry name" value="ParB_N"/>
    <property type="match status" value="1"/>
</dbReference>
<dbReference type="PANTHER" id="PTHR33375:SF1">
    <property type="entry name" value="CHROMOSOME-PARTITIONING PROTEIN PARB-RELATED"/>
    <property type="match status" value="1"/>
</dbReference>
<dbReference type="FunFam" id="1.10.10.2830:FF:000001">
    <property type="entry name" value="Chromosome partitioning protein ParB"/>
    <property type="match status" value="1"/>
</dbReference>
<comment type="similarity">
    <text evidence="1">Belongs to the ParB family.</text>
</comment>
<dbReference type="GO" id="GO:0005694">
    <property type="term" value="C:chromosome"/>
    <property type="evidence" value="ECO:0007669"/>
    <property type="project" value="TreeGrafter"/>
</dbReference>
<evidence type="ECO:0000313" key="4">
    <source>
        <dbReference type="EMBL" id="NWJ49208.1"/>
    </source>
</evidence>
<dbReference type="NCBIfam" id="TIGR00180">
    <property type="entry name" value="parB_part"/>
    <property type="match status" value="1"/>
</dbReference>
<dbReference type="InterPro" id="IPR036086">
    <property type="entry name" value="ParB/Sulfiredoxin_sf"/>
</dbReference>
<dbReference type="SMART" id="SM00470">
    <property type="entry name" value="ParB"/>
    <property type="match status" value="1"/>
</dbReference>
<accession>A0A8T7MAJ4</accession>
<dbReference type="Gene3D" id="3.90.1530.30">
    <property type="match status" value="1"/>
</dbReference>
<protein>
    <submittedName>
        <fullName evidence="4">ParB/RepB/Spo0J family partition protein</fullName>
    </submittedName>
</protein>
<geneLocation type="plasmid" evidence="5 7">
    <name>unnamed2</name>
</geneLocation>
<keyword evidence="7" id="KW-1185">Reference proteome</keyword>
<dbReference type="Pfam" id="PF17762">
    <property type="entry name" value="HTH_ParB"/>
    <property type="match status" value="1"/>
</dbReference>
<dbReference type="RefSeq" id="WP_341472162.1">
    <property type="nucleotide sequence ID" value="NZ_CP128402.1"/>
</dbReference>
<dbReference type="InterPro" id="IPR003115">
    <property type="entry name" value="ParB_N"/>
</dbReference>
<keyword evidence="5" id="KW-0614">Plasmid</keyword>
<dbReference type="InterPro" id="IPR004437">
    <property type="entry name" value="ParB/RepB/Spo0J"/>
</dbReference>
<dbReference type="SUPFAM" id="SSF110849">
    <property type="entry name" value="ParB/Sulfiredoxin"/>
    <property type="match status" value="1"/>
</dbReference>
<dbReference type="SUPFAM" id="SSF109709">
    <property type="entry name" value="KorB DNA-binding domain-like"/>
    <property type="match status" value="1"/>
</dbReference>
<proteinExistence type="inferred from homology"/>
<keyword evidence="2" id="KW-0159">Chromosome partition</keyword>
<dbReference type="InterPro" id="IPR050336">
    <property type="entry name" value="Chromosome_partition/occlusion"/>
</dbReference>
<evidence type="ECO:0000259" key="3">
    <source>
        <dbReference type="SMART" id="SM00470"/>
    </source>
</evidence>
<dbReference type="GO" id="GO:0003677">
    <property type="term" value="F:DNA binding"/>
    <property type="evidence" value="ECO:0007669"/>
    <property type="project" value="InterPro"/>
</dbReference>
<reference evidence="5" key="2">
    <citation type="journal article" date="2024" name="Nature">
        <title>Anoxygenic phototroph of the Chloroflexota uses a type I reaction centre.</title>
        <authorList>
            <person name="Tsuji J.M."/>
            <person name="Shaw N.A."/>
            <person name="Nagashima S."/>
            <person name="Venkiteswaran J.J."/>
            <person name="Schiff S.L."/>
            <person name="Watanabe T."/>
            <person name="Fukui M."/>
            <person name="Hanada S."/>
            <person name="Tank M."/>
            <person name="Neufeld J.D."/>
        </authorList>
    </citation>
    <scope>NUCLEOTIDE SEQUENCE</scope>
    <source>
        <strain evidence="5">L227-S17</strain>
        <plasmid evidence="5 7">unnamed2</plasmid>
    </source>
</reference>
<evidence type="ECO:0000313" key="5">
    <source>
        <dbReference type="EMBL" id="WJW70291.1"/>
    </source>
</evidence>